<organism evidence="1">
    <name type="scientific">marine sediment metagenome</name>
    <dbReference type="NCBI Taxonomy" id="412755"/>
    <lineage>
        <taxon>unclassified sequences</taxon>
        <taxon>metagenomes</taxon>
        <taxon>ecological metagenomes</taxon>
    </lineage>
</organism>
<accession>A0A0F9RUK5</accession>
<dbReference type="EMBL" id="LAZR01003197">
    <property type="protein sequence ID" value="KKN20908.1"/>
    <property type="molecule type" value="Genomic_DNA"/>
</dbReference>
<gene>
    <name evidence="1" type="ORF">LCGC14_0930870</name>
</gene>
<name>A0A0F9RUK5_9ZZZZ</name>
<comment type="caution">
    <text evidence="1">The sequence shown here is derived from an EMBL/GenBank/DDBJ whole genome shotgun (WGS) entry which is preliminary data.</text>
</comment>
<dbReference type="AlphaFoldDB" id="A0A0F9RUK5"/>
<protein>
    <submittedName>
        <fullName evidence="1">Uncharacterized protein</fullName>
    </submittedName>
</protein>
<reference evidence="1" key="1">
    <citation type="journal article" date="2015" name="Nature">
        <title>Complex archaea that bridge the gap between prokaryotes and eukaryotes.</title>
        <authorList>
            <person name="Spang A."/>
            <person name="Saw J.H."/>
            <person name="Jorgensen S.L."/>
            <person name="Zaremba-Niedzwiedzka K."/>
            <person name="Martijn J."/>
            <person name="Lind A.E."/>
            <person name="van Eijk R."/>
            <person name="Schleper C."/>
            <person name="Guy L."/>
            <person name="Ettema T.J."/>
        </authorList>
    </citation>
    <scope>NUCLEOTIDE SEQUENCE</scope>
</reference>
<sequence length="144" mass="16894">MVSKIKVSEKYNQIICKDLRIVIEKMKSSRDLDENVYYFSAAHSIFNRIFNIEFNKHLVFINFILSKSFNIVARAVDITKQGKHPITIDQDFFNELITLLEELVKFIELNENAYETLEKITLLVYSITGNGYFLKQKGVKILDY</sequence>
<proteinExistence type="predicted"/>
<evidence type="ECO:0000313" key="1">
    <source>
        <dbReference type="EMBL" id="KKN20908.1"/>
    </source>
</evidence>